<evidence type="ECO:0000313" key="7">
    <source>
        <dbReference type="Proteomes" id="UP000612899"/>
    </source>
</evidence>
<organism evidence="6 7">
    <name type="scientific">Rhizocola hellebori</name>
    <dbReference type="NCBI Taxonomy" id="1392758"/>
    <lineage>
        <taxon>Bacteria</taxon>
        <taxon>Bacillati</taxon>
        <taxon>Actinomycetota</taxon>
        <taxon>Actinomycetes</taxon>
        <taxon>Micromonosporales</taxon>
        <taxon>Micromonosporaceae</taxon>
        <taxon>Rhizocola</taxon>
    </lineage>
</organism>
<dbReference type="Gene3D" id="3.50.50.60">
    <property type="entry name" value="FAD/NAD(P)-binding domain"/>
    <property type="match status" value="1"/>
</dbReference>
<accession>A0A8J3Q9F1</accession>
<dbReference type="Pfam" id="PF01266">
    <property type="entry name" value="DAO"/>
    <property type="match status" value="1"/>
</dbReference>
<dbReference type="GO" id="GO:0008115">
    <property type="term" value="F:sarcosine oxidase activity"/>
    <property type="evidence" value="ECO:0007669"/>
    <property type="project" value="TreeGrafter"/>
</dbReference>
<reference evidence="6" key="1">
    <citation type="submission" date="2021-01" db="EMBL/GenBank/DDBJ databases">
        <title>Whole genome shotgun sequence of Rhizocola hellebori NBRC 109834.</title>
        <authorList>
            <person name="Komaki H."/>
            <person name="Tamura T."/>
        </authorList>
    </citation>
    <scope>NUCLEOTIDE SEQUENCE</scope>
    <source>
        <strain evidence="6">NBRC 109834</strain>
    </source>
</reference>
<evidence type="ECO:0000256" key="1">
    <source>
        <dbReference type="ARBA" id="ARBA00001974"/>
    </source>
</evidence>
<evidence type="ECO:0000256" key="4">
    <source>
        <dbReference type="ARBA" id="ARBA00023002"/>
    </source>
</evidence>
<dbReference type="PANTHER" id="PTHR10961:SF7">
    <property type="entry name" value="FAD DEPENDENT OXIDOREDUCTASE DOMAIN-CONTAINING PROTEIN"/>
    <property type="match status" value="1"/>
</dbReference>
<evidence type="ECO:0000259" key="5">
    <source>
        <dbReference type="Pfam" id="PF01266"/>
    </source>
</evidence>
<dbReference type="InterPro" id="IPR006076">
    <property type="entry name" value="FAD-dep_OxRdtase"/>
</dbReference>
<feature type="domain" description="FAD dependent oxidoreductase" evidence="5">
    <location>
        <begin position="8"/>
        <end position="363"/>
    </location>
</feature>
<dbReference type="NCBIfam" id="NF008425">
    <property type="entry name" value="PRK11259.1"/>
    <property type="match status" value="1"/>
</dbReference>
<comment type="cofactor">
    <cofactor evidence="1">
        <name>FAD</name>
        <dbReference type="ChEBI" id="CHEBI:57692"/>
    </cofactor>
</comment>
<dbReference type="SUPFAM" id="SSF51905">
    <property type="entry name" value="FAD/NAD(P)-binding domain"/>
    <property type="match status" value="1"/>
</dbReference>
<dbReference type="GO" id="GO:0050660">
    <property type="term" value="F:flavin adenine dinucleotide binding"/>
    <property type="evidence" value="ECO:0007669"/>
    <property type="project" value="InterPro"/>
</dbReference>
<sequence length="382" mass="41734">MMSTPDVDVVVVGLGAMGSNTLMQLARRQVKVLGIEQFEPGHSRGASHGETRIIRTAYAEGAAYVPLAQRAWQLWRELENLSGERLLEKTGGLVIGPTGSAPVLAPITSATAHHLPYELFDHDQMRKRYPQHRLDKQSAAFYEADAGVLRPEKAVRAAIRVAESSGAQVLTGTEVTEIIPDPERPRVRIGHKEIVARHVVVAAGAWLTRLTPAAMSTVKVVRRVFGWFESDHPADYTIERFPVFIRADATDTHVWYGIPSVDGSPVKVAIHFWPGLDEPVDPTAGARPPDNHDADLIAEIVEQTLPGLRPRPVKLQSCMYSLTPDQHFLVGSRADLPGLTVLGGFSGHGFKFSTAIGEIAADLATQGKTSWEIAFLDPERFA</sequence>
<dbReference type="SUPFAM" id="SSF54373">
    <property type="entry name" value="FAD-linked reductases, C-terminal domain"/>
    <property type="match status" value="1"/>
</dbReference>
<keyword evidence="3" id="KW-0274">FAD</keyword>
<protein>
    <submittedName>
        <fullName evidence="6">N-methyltryptophan oxidase</fullName>
    </submittedName>
</protein>
<keyword evidence="2" id="KW-0285">Flavoprotein</keyword>
<dbReference type="Gene3D" id="3.30.9.10">
    <property type="entry name" value="D-Amino Acid Oxidase, subunit A, domain 2"/>
    <property type="match status" value="1"/>
</dbReference>
<keyword evidence="4" id="KW-0560">Oxidoreductase</keyword>
<dbReference type="Proteomes" id="UP000612899">
    <property type="component" value="Unassembled WGS sequence"/>
</dbReference>
<dbReference type="PANTHER" id="PTHR10961">
    <property type="entry name" value="PEROXISOMAL SARCOSINE OXIDASE"/>
    <property type="match status" value="1"/>
</dbReference>
<dbReference type="InterPro" id="IPR045170">
    <property type="entry name" value="MTOX"/>
</dbReference>
<proteinExistence type="predicted"/>
<keyword evidence="7" id="KW-1185">Reference proteome</keyword>
<evidence type="ECO:0000256" key="3">
    <source>
        <dbReference type="ARBA" id="ARBA00022827"/>
    </source>
</evidence>
<evidence type="ECO:0000256" key="2">
    <source>
        <dbReference type="ARBA" id="ARBA00022630"/>
    </source>
</evidence>
<dbReference type="InterPro" id="IPR036188">
    <property type="entry name" value="FAD/NAD-bd_sf"/>
</dbReference>
<comment type="caution">
    <text evidence="6">The sequence shown here is derived from an EMBL/GenBank/DDBJ whole genome shotgun (WGS) entry which is preliminary data.</text>
</comment>
<evidence type="ECO:0000313" key="6">
    <source>
        <dbReference type="EMBL" id="GIH06588.1"/>
    </source>
</evidence>
<dbReference type="AlphaFoldDB" id="A0A8J3Q9F1"/>
<dbReference type="EMBL" id="BONY01000028">
    <property type="protein sequence ID" value="GIH06588.1"/>
    <property type="molecule type" value="Genomic_DNA"/>
</dbReference>
<gene>
    <name evidence="6" type="primary">solA</name>
    <name evidence="6" type="ORF">Rhe02_46550</name>
</gene>
<name>A0A8J3Q9F1_9ACTN</name>